<dbReference type="RefSeq" id="XP_043175636.1">
    <property type="nucleotide sequence ID" value="XM_043319701.1"/>
</dbReference>
<keyword evidence="3" id="KW-1185">Reference proteome</keyword>
<feature type="compositionally biased region" description="Basic and acidic residues" evidence="1">
    <location>
        <begin position="71"/>
        <end position="82"/>
    </location>
</feature>
<comment type="caution">
    <text evidence="2">The sequence shown here is derived from an EMBL/GenBank/DDBJ whole genome shotgun (WGS) entry which is preliminary data.</text>
</comment>
<accession>A0A8J2IQ02</accession>
<organism evidence="2 3">
    <name type="scientific">Alternaria atra</name>
    <dbReference type="NCBI Taxonomy" id="119953"/>
    <lineage>
        <taxon>Eukaryota</taxon>
        <taxon>Fungi</taxon>
        <taxon>Dikarya</taxon>
        <taxon>Ascomycota</taxon>
        <taxon>Pezizomycotina</taxon>
        <taxon>Dothideomycetes</taxon>
        <taxon>Pleosporomycetidae</taxon>
        <taxon>Pleosporales</taxon>
        <taxon>Pleosporineae</taxon>
        <taxon>Pleosporaceae</taxon>
        <taxon>Alternaria</taxon>
        <taxon>Alternaria sect. Ulocladioides</taxon>
    </lineage>
</organism>
<feature type="region of interest" description="Disordered" evidence="1">
    <location>
        <begin position="120"/>
        <end position="184"/>
    </location>
</feature>
<feature type="compositionally biased region" description="Acidic residues" evidence="1">
    <location>
        <begin position="200"/>
        <end position="220"/>
    </location>
</feature>
<dbReference type="EMBL" id="CAJRGZ010000032">
    <property type="protein sequence ID" value="CAG5188902.1"/>
    <property type="molecule type" value="Genomic_DNA"/>
</dbReference>
<dbReference type="OrthoDB" id="3753493at2759"/>
<proteinExistence type="predicted"/>
<feature type="compositionally biased region" description="Basic and acidic residues" evidence="1">
    <location>
        <begin position="1"/>
        <end position="10"/>
    </location>
</feature>
<evidence type="ECO:0000256" key="1">
    <source>
        <dbReference type="SAM" id="MobiDB-lite"/>
    </source>
</evidence>
<evidence type="ECO:0000313" key="3">
    <source>
        <dbReference type="Proteomes" id="UP000676310"/>
    </source>
</evidence>
<feature type="compositionally biased region" description="Polar residues" evidence="1">
    <location>
        <begin position="55"/>
        <end position="65"/>
    </location>
</feature>
<dbReference type="GeneID" id="67012397"/>
<gene>
    <name evidence="2" type="ORF">ALTATR162_LOCUS12056</name>
</gene>
<feature type="region of interest" description="Disordered" evidence="1">
    <location>
        <begin position="1"/>
        <end position="95"/>
    </location>
</feature>
<dbReference type="Gene3D" id="3.30.470.20">
    <property type="entry name" value="ATP-grasp fold, B domain"/>
    <property type="match status" value="1"/>
</dbReference>
<feature type="compositionally biased region" description="Basic and acidic residues" evidence="1">
    <location>
        <begin position="34"/>
        <end position="45"/>
    </location>
</feature>
<feature type="compositionally biased region" description="Low complexity" evidence="1">
    <location>
        <begin position="135"/>
        <end position="153"/>
    </location>
</feature>
<name>A0A8J2IQ02_9PLEO</name>
<dbReference type="Proteomes" id="UP000676310">
    <property type="component" value="Unassembled WGS sequence"/>
</dbReference>
<dbReference type="AlphaFoldDB" id="A0A8J2IQ02"/>
<reference evidence="2" key="1">
    <citation type="submission" date="2021-05" db="EMBL/GenBank/DDBJ databases">
        <authorList>
            <person name="Stam R."/>
        </authorList>
    </citation>
    <scope>NUCLEOTIDE SEQUENCE</scope>
    <source>
        <strain evidence="2">CS162</strain>
    </source>
</reference>
<feature type="compositionally biased region" description="Polar residues" evidence="1">
    <location>
        <begin position="83"/>
        <end position="95"/>
    </location>
</feature>
<feature type="compositionally biased region" description="Basic and acidic residues" evidence="1">
    <location>
        <begin position="238"/>
        <end position="247"/>
    </location>
</feature>
<evidence type="ECO:0000313" key="2">
    <source>
        <dbReference type="EMBL" id="CAG5188902.1"/>
    </source>
</evidence>
<protein>
    <submittedName>
        <fullName evidence="2">Uncharacterized protein</fullName>
    </submittedName>
</protein>
<feature type="region of interest" description="Disordered" evidence="1">
    <location>
        <begin position="200"/>
        <end position="265"/>
    </location>
</feature>
<feature type="compositionally biased region" description="Polar residues" evidence="1">
    <location>
        <begin position="120"/>
        <end position="134"/>
    </location>
</feature>
<sequence>MPVKRREGPTKQRQISLRRSIDPLPLLAAPETTKLQERRASEGKSKRPPRWRGPQHNNNGNSQRITPIVLPERDKISAREPQESPSHQLSQSQDIQLRFSFSQSFTDDVERQIHSEANFNQSFSGLSMTTGPNQSNSISSSGSSSSSSSSSQSTERASPVQPFRPQTSIYQPTPPLLTKPGKKKEGYGFSYSETFMYDSDDYPDTECEWDPEAEEQETETEPSTPTSVSHNAYLTWDDGTRDSRRTEQPQQTQQPIPRQSFSSSTTTATSFDGLVVLRDVGSFNLTRPSRHQYTLPCTLATPSDALLLRQRASNLLSRYTESASIQLGLLTRLERMLYLEQSKLGATEDAVAASLASCAERLRDWLVRSKEERVSTGEWKGVVEHEIEWAECQEATVSVMPPSTTTGKDEYWAMPVVERFNHAECIAPYNGIVAVLQNPRSLSEEEHRSYPHYSEIQRQCVEVVKLLECTAPIRVGFSRFKECKSSPFALFDVNMKPNMTGPGRPGRENQASLTALAAASLGWNSPTLLLKILEPSSSLHGLRNVMLSHTVCE</sequence>
<feature type="compositionally biased region" description="Low complexity" evidence="1">
    <location>
        <begin position="248"/>
        <end position="265"/>
    </location>
</feature>